<dbReference type="InterPro" id="IPR004527">
    <property type="entry name" value="Glu-tRNA-ligase_bac/mito"/>
</dbReference>
<dbReference type="GO" id="GO:0005739">
    <property type="term" value="C:mitochondrion"/>
    <property type="evidence" value="ECO:0007669"/>
    <property type="project" value="TreeGrafter"/>
</dbReference>
<dbReference type="SUPFAM" id="SSF48163">
    <property type="entry name" value="An anticodon-binding domain of class I aminoacyl-tRNA synthetases"/>
    <property type="match status" value="1"/>
</dbReference>
<dbReference type="InterPro" id="IPR020751">
    <property type="entry name" value="aa-tRNA-synth_I_codon-bd_sub2"/>
</dbReference>
<dbReference type="GO" id="GO:0000049">
    <property type="term" value="F:tRNA binding"/>
    <property type="evidence" value="ECO:0007669"/>
    <property type="project" value="InterPro"/>
</dbReference>
<dbReference type="GO" id="GO:0005524">
    <property type="term" value="F:ATP binding"/>
    <property type="evidence" value="ECO:0007669"/>
    <property type="project" value="UniProtKB-KW"/>
</dbReference>
<keyword evidence="8" id="KW-1133">Transmembrane helix</keyword>
<keyword evidence="8" id="KW-0472">Membrane</keyword>
<accession>A0A899FWQ3</accession>
<dbReference type="InterPro" id="IPR020058">
    <property type="entry name" value="Glu/Gln-tRNA-synth_Ib_cat-dom"/>
</dbReference>
<dbReference type="GO" id="GO:0006424">
    <property type="term" value="P:glutamyl-tRNA aminoacylation"/>
    <property type="evidence" value="ECO:0007669"/>
    <property type="project" value="InterPro"/>
</dbReference>
<keyword evidence="8" id="KW-0812">Transmembrane</keyword>
<sequence length="465" mass="53654">MGILFCVSKIPTKRELLKTLKKIYIKCLDTPESIGTRAQSLVGNTILIDRIHIYLKYANLLLQSGNAYRCFCSIERLETLKKISKAQGLSGTYDRNCMSIHIHESNERASKGDKFVFRFKIPEKYPVVHDIVYGDIDFSGSINLQKNTYDDPVIIKSDTFPTYHFASVVDDYLMDITHVIRGEEWLPSTPKHLAIYQAFGWTPPKFAHVSLLVNPDGSKISKRCNDTHIQNYIDKGYSSDALLNYVALIGWSPKASSDVFTIQELIDRFSLDNLTKGTAIVMPEKLNFLNRQHFLRSTENEDGIRKIVKEIKPKMVSLYKKRILENNTECLDGYIYKIVLVLRKKVQNINQLIESSKYFFVEPDYNEHILNEFKLTSKDLELTLKIIQELNKINLWISDNIISTLTKIAITENIKIKKIKMILRFCCTASIVGADIIQILYILGKKSVILRINKTMEWNKSFYHK</sequence>
<dbReference type="EMBL" id="CP054535">
    <property type="protein sequence ID" value="QSL64836.1"/>
    <property type="molecule type" value="Genomic_DNA"/>
</dbReference>
<reference evidence="11" key="1">
    <citation type="submission" date="2020-06" db="EMBL/GenBank/DDBJ databases">
        <title>Genomes of multiple members of Pneumocystis genus reveal paths to human pathogen Pneumocystis jirovecii.</title>
        <authorList>
            <person name="Cisse O.H."/>
            <person name="Ma L."/>
            <person name="Dekker J."/>
            <person name="Khil P."/>
            <person name="Jo J."/>
            <person name="Brenchley J."/>
            <person name="Blair R."/>
            <person name="Pahar B."/>
            <person name="Chabe M."/>
            <person name="Van Rompay K.A."/>
            <person name="Keesler R."/>
            <person name="Sukura A."/>
            <person name="Hirsch V."/>
            <person name="Kutty G."/>
            <person name="Liu Y."/>
            <person name="Peng L."/>
            <person name="Chen J."/>
            <person name="Song J."/>
            <person name="Weissenbacher-Lang C."/>
            <person name="Xu J."/>
            <person name="Upham N.S."/>
            <person name="Stajich J.E."/>
            <person name="Cuomo C.A."/>
            <person name="Cushion M.T."/>
            <person name="Kovacs J.A."/>
        </authorList>
    </citation>
    <scope>NUCLEOTIDE SEQUENCE</scope>
    <source>
        <strain evidence="11">2A</strain>
    </source>
</reference>
<dbReference type="AlphaFoldDB" id="A0A899FWQ3"/>
<evidence type="ECO:0000259" key="10">
    <source>
        <dbReference type="Pfam" id="PF19269"/>
    </source>
</evidence>
<dbReference type="InterPro" id="IPR014729">
    <property type="entry name" value="Rossmann-like_a/b/a_fold"/>
</dbReference>
<evidence type="ECO:0000256" key="4">
    <source>
        <dbReference type="ARBA" id="ARBA00022840"/>
    </source>
</evidence>
<dbReference type="SUPFAM" id="SSF52374">
    <property type="entry name" value="Nucleotidylyl transferase"/>
    <property type="match status" value="1"/>
</dbReference>
<evidence type="ECO:0000256" key="8">
    <source>
        <dbReference type="SAM" id="Phobius"/>
    </source>
</evidence>
<keyword evidence="6 7" id="KW-0030">Aminoacyl-tRNA synthetase</keyword>
<feature type="domain" description="Aminoacyl-tRNA synthetase class I anticodon-binding" evidence="10">
    <location>
        <begin position="332"/>
        <end position="455"/>
    </location>
</feature>
<evidence type="ECO:0008006" key="13">
    <source>
        <dbReference type="Google" id="ProtNLM"/>
    </source>
</evidence>
<dbReference type="InterPro" id="IPR045462">
    <property type="entry name" value="aa-tRNA-synth_I_cd-bd"/>
</dbReference>
<keyword evidence="2 7" id="KW-0436">Ligase</keyword>
<evidence type="ECO:0000313" key="11">
    <source>
        <dbReference type="EMBL" id="QSL64836.1"/>
    </source>
</evidence>
<organism evidence="11 12">
    <name type="scientific">Pneumocystis wakefieldiae</name>
    <dbReference type="NCBI Taxonomy" id="38082"/>
    <lineage>
        <taxon>Eukaryota</taxon>
        <taxon>Fungi</taxon>
        <taxon>Dikarya</taxon>
        <taxon>Ascomycota</taxon>
        <taxon>Taphrinomycotina</taxon>
        <taxon>Pneumocystomycetes</taxon>
        <taxon>Pneumocystaceae</taxon>
        <taxon>Pneumocystis</taxon>
    </lineage>
</organism>
<keyword evidence="5 7" id="KW-0648">Protein biosynthesis</keyword>
<dbReference type="PANTHER" id="PTHR43311">
    <property type="entry name" value="GLUTAMATE--TRNA LIGASE"/>
    <property type="match status" value="1"/>
</dbReference>
<dbReference type="Gene3D" id="1.10.10.350">
    <property type="match status" value="1"/>
</dbReference>
<gene>
    <name evidence="11" type="ORF">MERGE_002140</name>
</gene>
<feature type="transmembrane region" description="Helical" evidence="8">
    <location>
        <begin position="421"/>
        <end position="444"/>
    </location>
</feature>
<evidence type="ECO:0000256" key="1">
    <source>
        <dbReference type="ARBA" id="ARBA00007894"/>
    </source>
</evidence>
<evidence type="ECO:0000256" key="5">
    <source>
        <dbReference type="ARBA" id="ARBA00022917"/>
    </source>
</evidence>
<dbReference type="Pfam" id="PF00749">
    <property type="entry name" value="tRNA-synt_1c"/>
    <property type="match status" value="1"/>
</dbReference>
<dbReference type="Gene3D" id="3.40.50.620">
    <property type="entry name" value="HUPs"/>
    <property type="match status" value="1"/>
</dbReference>
<dbReference type="InterPro" id="IPR008925">
    <property type="entry name" value="aa_tRNA-synth_I_cd-bd_sf"/>
</dbReference>
<evidence type="ECO:0000256" key="7">
    <source>
        <dbReference type="RuleBase" id="RU363037"/>
    </source>
</evidence>
<comment type="similarity">
    <text evidence="1">Belongs to the class-I aminoacyl-tRNA synthetase family. Glutamate--tRNA ligase type 1 subfamily.</text>
</comment>
<dbReference type="PANTHER" id="PTHR43311:SF2">
    <property type="entry name" value="GLUTAMATE--TRNA LIGASE, MITOCHONDRIAL-RELATED"/>
    <property type="match status" value="1"/>
</dbReference>
<keyword evidence="3 7" id="KW-0547">Nucleotide-binding</keyword>
<keyword evidence="4 7" id="KW-0067">ATP-binding</keyword>
<protein>
    <recommendedName>
        <fullName evidence="13">Glutamate--tRNA ligase</fullName>
    </recommendedName>
</protein>
<dbReference type="Proteomes" id="UP000663699">
    <property type="component" value="Chromosome 4"/>
</dbReference>
<evidence type="ECO:0000313" key="12">
    <source>
        <dbReference type="Proteomes" id="UP000663699"/>
    </source>
</evidence>
<evidence type="ECO:0000259" key="9">
    <source>
        <dbReference type="Pfam" id="PF00749"/>
    </source>
</evidence>
<feature type="domain" description="Glutamyl/glutaminyl-tRNA synthetase class Ib catalytic" evidence="9">
    <location>
        <begin position="49"/>
        <end position="287"/>
    </location>
</feature>
<evidence type="ECO:0000256" key="3">
    <source>
        <dbReference type="ARBA" id="ARBA00022741"/>
    </source>
</evidence>
<dbReference type="Pfam" id="PF19269">
    <property type="entry name" value="Anticodon_2"/>
    <property type="match status" value="1"/>
</dbReference>
<keyword evidence="12" id="KW-1185">Reference proteome</keyword>
<proteinExistence type="inferred from homology"/>
<evidence type="ECO:0000256" key="2">
    <source>
        <dbReference type="ARBA" id="ARBA00022598"/>
    </source>
</evidence>
<name>A0A899FWQ3_9ASCO</name>
<dbReference type="GO" id="GO:0004818">
    <property type="term" value="F:glutamate-tRNA ligase activity"/>
    <property type="evidence" value="ECO:0007669"/>
    <property type="project" value="InterPro"/>
</dbReference>
<evidence type="ECO:0000256" key="6">
    <source>
        <dbReference type="ARBA" id="ARBA00023146"/>
    </source>
</evidence>
<dbReference type="OrthoDB" id="428822at2759"/>
<dbReference type="NCBIfam" id="TIGR00464">
    <property type="entry name" value="gltX_bact"/>
    <property type="match status" value="1"/>
</dbReference>
<dbReference type="InterPro" id="IPR049940">
    <property type="entry name" value="GluQ/Sye"/>
</dbReference>